<keyword evidence="1" id="KW-0902">Two-component regulatory system</keyword>
<name>A0ABQ4M9B4_9BACL</name>
<dbReference type="SMART" id="SM00448">
    <property type="entry name" value="REC"/>
    <property type="match status" value="1"/>
</dbReference>
<dbReference type="InterPro" id="IPR036388">
    <property type="entry name" value="WH-like_DNA-bd_sf"/>
</dbReference>
<dbReference type="SUPFAM" id="SSF46894">
    <property type="entry name" value="C-terminal effector domain of the bipartite response regulators"/>
    <property type="match status" value="1"/>
</dbReference>
<dbReference type="Gene3D" id="3.40.50.2300">
    <property type="match status" value="1"/>
</dbReference>
<keyword evidence="3" id="KW-0238">DNA-binding</keyword>
<keyword evidence="9" id="KW-1185">Reference proteome</keyword>
<keyword evidence="4" id="KW-0804">Transcription</keyword>
<protein>
    <recommendedName>
        <fullName evidence="7">Response regulatory domain-containing protein</fullName>
    </recommendedName>
</protein>
<dbReference type="InterPro" id="IPR051677">
    <property type="entry name" value="AfsR-DnrI-RedD_regulator"/>
</dbReference>
<evidence type="ECO:0000259" key="7">
    <source>
        <dbReference type="PROSITE" id="PS50110"/>
    </source>
</evidence>
<evidence type="ECO:0000256" key="4">
    <source>
        <dbReference type="ARBA" id="ARBA00023163"/>
    </source>
</evidence>
<proteinExistence type="predicted"/>
<dbReference type="PANTHER" id="PTHR35807">
    <property type="entry name" value="TRANSCRIPTIONAL REGULATOR REDD-RELATED"/>
    <property type="match status" value="1"/>
</dbReference>
<sequence>MLRVILLDDERPALKVLSKLIEEHHAVQVVGTYTDPLEMFNEVSRLMPDLVFLDIEMPEMNGLQMAARLRELREDIEIIFVTAYPQYALDAFRVSAIDYLVKPVEPDMLHRTLERVLKRKGTSTPPAAIETEPRIVCFGGFEIYEGEQTEPVRFPTVKAEELFAYFLIHRNTMISKWTLCDSLWPEVASTDKVEHKLHVNMHRMKKTLRDSGIKVRMSSQKGFYRMDCGEICDYVLFEQAVTNMADVKKETTIALTTAFDLYKGQLFANRDYAWCEAERERMSRYFAGLAKEIAKRHLENDQHRQSAEVLLTLLSHVPLDEEAHELLLRTYKILQDRTAFLFHYEKMEKAFMEELGAEPPEFLKQMHADNIFIVVSSLIKAPKGCRFYFFQGYFLLIFIQFSFVMLLNIC</sequence>
<keyword evidence="6" id="KW-0812">Transmembrane</keyword>
<dbReference type="Proteomes" id="UP000679992">
    <property type="component" value="Unassembled WGS sequence"/>
</dbReference>
<dbReference type="Gene3D" id="1.25.40.10">
    <property type="entry name" value="Tetratricopeptide repeat domain"/>
    <property type="match status" value="1"/>
</dbReference>
<keyword evidence="6" id="KW-0472">Membrane</keyword>
<evidence type="ECO:0000256" key="2">
    <source>
        <dbReference type="ARBA" id="ARBA00023015"/>
    </source>
</evidence>
<comment type="caution">
    <text evidence="8">The sequence shown here is derived from an EMBL/GenBank/DDBJ whole genome shotgun (WGS) entry which is preliminary data.</text>
</comment>
<dbReference type="InterPro" id="IPR011006">
    <property type="entry name" value="CheY-like_superfamily"/>
</dbReference>
<evidence type="ECO:0000256" key="6">
    <source>
        <dbReference type="SAM" id="Phobius"/>
    </source>
</evidence>
<dbReference type="PANTHER" id="PTHR35807:SF2">
    <property type="entry name" value="TRANSCRIPTIONAL ACTIVATOR DOMAIN"/>
    <property type="match status" value="1"/>
</dbReference>
<keyword evidence="2" id="KW-0805">Transcription regulation</keyword>
<organism evidence="8 9">
    <name type="scientific">Paenibacillus vini</name>
    <dbReference type="NCBI Taxonomy" id="1476024"/>
    <lineage>
        <taxon>Bacteria</taxon>
        <taxon>Bacillati</taxon>
        <taxon>Bacillota</taxon>
        <taxon>Bacilli</taxon>
        <taxon>Bacillales</taxon>
        <taxon>Paenibacillaceae</taxon>
        <taxon>Paenibacillus</taxon>
    </lineage>
</organism>
<evidence type="ECO:0000313" key="8">
    <source>
        <dbReference type="EMBL" id="GIP52577.1"/>
    </source>
</evidence>
<dbReference type="SUPFAM" id="SSF48452">
    <property type="entry name" value="TPR-like"/>
    <property type="match status" value="1"/>
</dbReference>
<dbReference type="EMBL" id="BOSL01000004">
    <property type="protein sequence ID" value="GIP52577.1"/>
    <property type="molecule type" value="Genomic_DNA"/>
</dbReference>
<dbReference type="InterPro" id="IPR001789">
    <property type="entry name" value="Sig_transdc_resp-reg_receiver"/>
</dbReference>
<reference evidence="8 9" key="1">
    <citation type="submission" date="2021-03" db="EMBL/GenBank/DDBJ databases">
        <title>Antimicrobial resistance genes in bacteria isolated from Japanese honey, and their potential for conferring macrolide and lincosamide resistance in the American foulbrood pathogen Paenibacillus larvae.</title>
        <authorList>
            <person name="Okamoto M."/>
            <person name="Kumagai M."/>
            <person name="Kanamori H."/>
            <person name="Takamatsu D."/>
        </authorList>
    </citation>
    <scope>NUCLEOTIDE SEQUENCE [LARGE SCALE GENOMIC DNA]</scope>
    <source>
        <strain evidence="8 9">J42TS3</strain>
    </source>
</reference>
<keyword evidence="6" id="KW-1133">Transmembrane helix</keyword>
<evidence type="ECO:0000256" key="1">
    <source>
        <dbReference type="ARBA" id="ARBA00023012"/>
    </source>
</evidence>
<dbReference type="InterPro" id="IPR005158">
    <property type="entry name" value="BTAD"/>
</dbReference>
<dbReference type="SUPFAM" id="SSF52172">
    <property type="entry name" value="CheY-like"/>
    <property type="match status" value="1"/>
</dbReference>
<feature type="transmembrane region" description="Helical" evidence="6">
    <location>
        <begin position="387"/>
        <end position="409"/>
    </location>
</feature>
<dbReference type="Pfam" id="PF03704">
    <property type="entry name" value="BTAD"/>
    <property type="match status" value="1"/>
</dbReference>
<dbReference type="InterPro" id="IPR011990">
    <property type="entry name" value="TPR-like_helical_dom_sf"/>
</dbReference>
<dbReference type="InterPro" id="IPR016032">
    <property type="entry name" value="Sig_transdc_resp-reg_C-effctor"/>
</dbReference>
<gene>
    <name evidence="8" type="ORF">J42TS3_16120</name>
</gene>
<dbReference type="Pfam" id="PF00072">
    <property type="entry name" value="Response_reg"/>
    <property type="match status" value="1"/>
</dbReference>
<feature type="domain" description="Response regulatory" evidence="7">
    <location>
        <begin position="3"/>
        <end position="117"/>
    </location>
</feature>
<keyword evidence="5" id="KW-0597">Phosphoprotein</keyword>
<feature type="modified residue" description="4-aspartylphosphate" evidence="5">
    <location>
        <position position="54"/>
    </location>
</feature>
<evidence type="ECO:0000256" key="3">
    <source>
        <dbReference type="ARBA" id="ARBA00023125"/>
    </source>
</evidence>
<dbReference type="RefSeq" id="WP_213654342.1">
    <property type="nucleotide sequence ID" value="NZ_BOSL01000004.1"/>
</dbReference>
<dbReference type="Gene3D" id="1.10.10.10">
    <property type="entry name" value="Winged helix-like DNA-binding domain superfamily/Winged helix DNA-binding domain"/>
    <property type="match status" value="1"/>
</dbReference>
<evidence type="ECO:0000256" key="5">
    <source>
        <dbReference type="PROSITE-ProRule" id="PRU00169"/>
    </source>
</evidence>
<accession>A0ABQ4M9B4</accession>
<evidence type="ECO:0000313" key="9">
    <source>
        <dbReference type="Proteomes" id="UP000679992"/>
    </source>
</evidence>
<dbReference type="SMART" id="SM01043">
    <property type="entry name" value="BTAD"/>
    <property type="match status" value="1"/>
</dbReference>
<dbReference type="PROSITE" id="PS50110">
    <property type="entry name" value="RESPONSE_REGULATORY"/>
    <property type="match status" value="1"/>
</dbReference>